<dbReference type="InterPro" id="IPR055198">
    <property type="entry name" value="NSD_PHD"/>
</dbReference>
<feature type="compositionally biased region" description="Polar residues" evidence="6">
    <location>
        <begin position="769"/>
        <end position="780"/>
    </location>
</feature>
<protein>
    <submittedName>
        <fullName evidence="9">Protein ENHANCED DOWNY MILDEW 2-like isoform X2</fullName>
    </submittedName>
</protein>
<evidence type="ECO:0000256" key="2">
    <source>
        <dbReference type="ARBA" id="ARBA00022723"/>
    </source>
</evidence>
<dbReference type="SUPFAM" id="SSF57903">
    <property type="entry name" value="FYVE/PHD zinc finger"/>
    <property type="match status" value="1"/>
</dbReference>
<keyword evidence="2" id="KW-0479">Metal-binding</keyword>
<evidence type="ECO:0000313" key="8">
    <source>
        <dbReference type="Proteomes" id="UP000087171"/>
    </source>
</evidence>
<dbReference type="Pfam" id="PF22908">
    <property type="entry name" value="PHD_NSD"/>
    <property type="match status" value="1"/>
</dbReference>
<reference evidence="8" key="1">
    <citation type="journal article" date="2013" name="Nat. Biotechnol.">
        <title>Draft genome sequence of chickpea (Cicer arietinum) provides a resource for trait improvement.</title>
        <authorList>
            <person name="Varshney R.K."/>
            <person name="Song C."/>
            <person name="Saxena R.K."/>
            <person name="Azam S."/>
            <person name="Yu S."/>
            <person name="Sharpe A.G."/>
            <person name="Cannon S."/>
            <person name="Baek J."/>
            <person name="Rosen B.D."/>
            <person name="Tar'an B."/>
            <person name="Millan T."/>
            <person name="Zhang X."/>
            <person name="Ramsay L.D."/>
            <person name="Iwata A."/>
            <person name="Wang Y."/>
            <person name="Nelson W."/>
            <person name="Farmer A.D."/>
            <person name="Gaur P.M."/>
            <person name="Soderlund C."/>
            <person name="Penmetsa R.V."/>
            <person name="Xu C."/>
            <person name="Bharti A.K."/>
            <person name="He W."/>
            <person name="Winter P."/>
            <person name="Zhao S."/>
            <person name="Hane J.K."/>
            <person name="Carrasquilla-Garcia N."/>
            <person name="Condie J.A."/>
            <person name="Upadhyaya H.D."/>
            <person name="Luo M.C."/>
            <person name="Thudi M."/>
            <person name="Gowda C.L."/>
            <person name="Singh N.P."/>
            <person name="Lichtenzveig J."/>
            <person name="Gali K.K."/>
            <person name="Rubio J."/>
            <person name="Nadarajan N."/>
            <person name="Dolezel J."/>
            <person name="Bansal K.C."/>
            <person name="Xu X."/>
            <person name="Edwards D."/>
            <person name="Zhang G."/>
            <person name="Kahl G."/>
            <person name="Gil J."/>
            <person name="Singh K.B."/>
            <person name="Datta S.K."/>
            <person name="Jackson S.A."/>
            <person name="Wang J."/>
            <person name="Cook D.R."/>
        </authorList>
    </citation>
    <scope>NUCLEOTIDE SEQUENCE [LARGE SCALE GENOMIC DNA]</scope>
    <source>
        <strain evidence="8">cv. CDC Frontier</strain>
    </source>
</reference>
<evidence type="ECO:0000256" key="3">
    <source>
        <dbReference type="ARBA" id="ARBA00022771"/>
    </source>
</evidence>
<evidence type="ECO:0000313" key="9">
    <source>
        <dbReference type="RefSeq" id="XP_004491445.1"/>
    </source>
</evidence>
<dbReference type="GeneID" id="101491311"/>
<feature type="compositionally biased region" description="Polar residues" evidence="6">
    <location>
        <begin position="853"/>
        <end position="869"/>
    </location>
</feature>
<feature type="compositionally biased region" description="Basic and acidic residues" evidence="6">
    <location>
        <begin position="837"/>
        <end position="852"/>
    </location>
</feature>
<reference evidence="9" key="2">
    <citation type="submission" date="2025-08" db="UniProtKB">
        <authorList>
            <consortium name="RefSeq"/>
        </authorList>
    </citation>
    <scope>IDENTIFICATION</scope>
    <source>
        <tissue evidence="9">Etiolated seedlings</tissue>
    </source>
</reference>
<feature type="compositionally biased region" description="Basic and acidic residues" evidence="6">
    <location>
        <begin position="588"/>
        <end position="601"/>
    </location>
</feature>
<dbReference type="GO" id="GO:0005634">
    <property type="term" value="C:nucleus"/>
    <property type="evidence" value="ECO:0007669"/>
    <property type="project" value="UniProtKB-SubCell"/>
</dbReference>
<dbReference type="InterPro" id="IPR011011">
    <property type="entry name" value="Znf_FYVE_PHD"/>
</dbReference>
<dbReference type="InterPro" id="IPR022702">
    <property type="entry name" value="Cytosine_MeTrfase1_RFD"/>
</dbReference>
<gene>
    <name evidence="9" type="primary">LOC101491311</name>
</gene>
<dbReference type="GO" id="GO:0008270">
    <property type="term" value="F:zinc ion binding"/>
    <property type="evidence" value="ECO:0007669"/>
    <property type="project" value="UniProtKB-KW"/>
</dbReference>
<dbReference type="SMART" id="SM00249">
    <property type="entry name" value="PHD"/>
    <property type="match status" value="3"/>
</dbReference>
<dbReference type="InterPro" id="IPR013083">
    <property type="entry name" value="Znf_RING/FYVE/PHD"/>
</dbReference>
<organism evidence="8 9">
    <name type="scientific">Cicer arietinum</name>
    <name type="common">Chickpea</name>
    <name type="synonym">Garbanzo</name>
    <dbReference type="NCBI Taxonomy" id="3827"/>
    <lineage>
        <taxon>Eukaryota</taxon>
        <taxon>Viridiplantae</taxon>
        <taxon>Streptophyta</taxon>
        <taxon>Embryophyta</taxon>
        <taxon>Tracheophyta</taxon>
        <taxon>Spermatophyta</taxon>
        <taxon>Magnoliopsida</taxon>
        <taxon>eudicotyledons</taxon>
        <taxon>Gunneridae</taxon>
        <taxon>Pentapetalae</taxon>
        <taxon>rosids</taxon>
        <taxon>fabids</taxon>
        <taxon>Fabales</taxon>
        <taxon>Fabaceae</taxon>
        <taxon>Papilionoideae</taxon>
        <taxon>50 kb inversion clade</taxon>
        <taxon>NPAAA clade</taxon>
        <taxon>Hologalegina</taxon>
        <taxon>IRL clade</taxon>
        <taxon>Cicereae</taxon>
        <taxon>Cicer</taxon>
    </lineage>
</organism>
<name>A0A1S3DYU8_CICAR</name>
<accession>A0A1S3DYU8</accession>
<comment type="subcellular location">
    <subcellularLocation>
        <location evidence="1">Nucleus</location>
    </subcellularLocation>
</comment>
<dbReference type="CDD" id="cd15489">
    <property type="entry name" value="PHD_SF"/>
    <property type="match status" value="1"/>
</dbReference>
<dbReference type="KEGG" id="cam:101491311"/>
<feature type="compositionally biased region" description="Low complexity" evidence="6">
    <location>
        <begin position="479"/>
        <end position="499"/>
    </location>
</feature>
<evidence type="ECO:0000256" key="1">
    <source>
        <dbReference type="ARBA" id="ARBA00004123"/>
    </source>
</evidence>
<feature type="compositionally biased region" description="Basic and acidic residues" evidence="6">
    <location>
        <begin position="550"/>
        <end position="567"/>
    </location>
</feature>
<dbReference type="InterPro" id="IPR001965">
    <property type="entry name" value="Znf_PHD"/>
</dbReference>
<dbReference type="PANTHER" id="PTHR46235">
    <property type="entry name" value="PHD FINGER-CONTAINING PROTEIN DDB_G0268158"/>
    <property type="match status" value="1"/>
</dbReference>
<keyword evidence="8" id="KW-1185">Reference proteome</keyword>
<feature type="compositionally biased region" description="Low complexity" evidence="6">
    <location>
        <begin position="571"/>
        <end position="581"/>
    </location>
</feature>
<proteinExistence type="predicted"/>
<feature type="compositionally biased region" description="Low complexity" evidence="6">
    <location>
        <begin position="532"/>
        <end position="543"/>
    </location>
</feature>
<dbReference type="AlphaFoldDB" id="A0A1S3DYU8"/>
<sequence length="953" mass="106377">MKRRFASLDDETESETDFQSLLVSNYHLEDDDDEPVSFSVLPIQWSDSEISKVNDVNKGHVFLHGSADNGLQKIFMQVTAWRFDISGLKPVVSLLSKDKRWIKLQKPRKSFMDTVKNVLITLYFLHCVKKKPRLSSTSFWSSLCRDRDLSSYGFKPSQKDLLDHMTLIGEATKRDAVLARSKLLLTVLGDKPEDQRPSDEEFEDLAQPGIIVKYIDNDIIDEANEDSEVDENLFDNVCAFCDNGGNLLCCDGACMRSFHATKQDGKDSFCVSLGLTPKEVDEIQNFYCKNCENRQHQCFACGKLGSSDKDNGAEVFKCSSETCDRFYHPHCVAKLLPKVVKHVAEDLEKNIADGKPFTCPVHFCCVCKGLENKAEPELQFAICNRCPKSYHRKCLPRGIAFDDINGFKLRAWEGLLPNNRILIYCLNHEINDKLGTPVRDHIKFPNTRATVREINTSNKRIKHATKEGDTLKNNVSFVKSSGKGSAKGSKVTGELPSSKIDSKKSSEKINSGSDISRTPISKEIPSSRLTENKNSVSKNSSDKMISCSDISRKPESNKARCLTENKKSISKKSSGNMISGSHISKKTKSNEISRRPLTENKKSISKKFEMPNCEENNHLTGEKLCAPMDKDSEQIKNDDQVDNNNTLFVKPIRSLFPPPDADSEKGLVDSFKEARSSLLLEGKIEKHKMGDVEDKTITMGKREDSGDLTTKYKIVVQENGHVYSDKLASDHIMDGNGGGKLVPNHDLLGWTDDREEPASIKKSQKRSSRNGNVDQESQRGQEYMMSKTWKTSGKRNHGTDKNDRRGLSVVPQAKRQTVLGVPCVVGPLSDCGNKNADQNHGRDKEKHQRESDVGQQVGLSGIQDPNLTPNDHMFVGEPSCSNKNAQLTPASESLDKMNTPAADDLNLVRMRSLYPEIPIFSGNETLNRSVPPGFAAGLNYAFSISHSAGWLDE</sequence>
<dbReference type="Proteomes" id="UP000087171">
    <property type="component" value="Chromosome Ca2"/>
</dbReference>
<evidence type="ECO:0000256" key="5">
    <source>
        <dbReference type="ARBA" id="ARBA00023242"/>
    </source>
</evidence>
<dbReference type="OrthoDB" id="21264at2759"/>
<dbReference type="PANTHER" id="PTHR46235:SF3">
    <property type="entry name" value="PHD FINGER-CONTAINING PROTEIN DDB_G0268158"/>
    <property type="match status" value="1"/>
</dbReference>
<dbReference type="Gene3D" id="3.30.40.10">
    <property type="entry name" value="Zinc/RING finger domain, C3HC4 (zinc finger)"/>
    <property type="match status" value="2"/>
</dbReference>
<keyword evidence="3" id="KW-0863">Zinc-finger</keyword>
<feature type="domain" description="Zinc finger PHD-type" evidence="7">
    <location>
        <begin position="364"/>
        <end position="429"/>
    </location>
</feature>
<feature type="region of interest" description="Disordered" evidence="6">
    <location>
        <begin position="738"/>
        <end position="874"/>
    </location>
</feature>
<dbReference type="RefSeq" id="XP_004491445.1">
    <property type="nucleotide sequence ID" value="XM_004491388.3"/>
</dbReference>
<feature type="compositionally biased region" description="Basic and acidic residues" evidence="6">
    <location>
        <begin position="797"/>
        <end position="806"/>
    </location>
</feature>
<dbReference type="PaxDb" id="3827-XP_004491444.1"/>
<dbReference type="CDD" id="cd15565">
    <property type="entry name" value="PHD2_NSD"/>
    <property type="match status" value="1"/>
</dbReference>
<keyword evidence="5" id="KW-0539">Nucleus</keyword>
<dbReference type="Pfam" id="PF12047">
    <property type="entry name" value="DNMT1-RFD"/>
    <property type="match status" value="1"/>
</dbReference>
<evidence type="ECO:0000256" key="6">
    <source>
        <dbReference type="SAM" id="MobiDB-lite"/>
    </source>
</evidence>
<feature type="region of interest" description="Disordered" evidence="6">
    <location>
        <begin position="479"/>
        <end position="601"/>
    </location>
</feature>
<evidence type="ECO:0000256" key="4">
    <source>
        <dbReference type="ARBA" id="ARBA00022833"/>
    </source>
</evidence>
<dbReference type="RefSeq" id="XP_073221161.1">
    <property type="nucleotide sequence ID" value="XM_073365060.1"/>
</dbReference>
<evidence type="ECO:0000259" key="7">
    <source>
        <dbReference type="SMART" id="SM00249"/>
    </source>
</evidence>
<keyword evidence="4" id="KW-0862">Zinc</keyword>
<feature type="domain" description="Zinc finger PHD-type" evidence="7">
    <location>
        <begin position="237"/>
        <end position="292"/>
    </location>
</feature>
<feature type="domain" description="Zinc finger PHD-type" evidence="7">
    <location>
        <begin position="297"/>
        <end position="363"/>
    </location>
</feature>